<dbReference type="RefSeq" id="WP_382356334.1">
    <property type="nucleotide sequence ID" value="NZ_JBHMBP010000005.1"/>
</dbReference>
<protein>
    <submittedName>
        <fullName evidence="1">Uncharacterized protein</fullName>
    </submittedName>
</protein>
<reference evidence="2" key="1">
    <citation type="journal article" date="2019" name="Int. J. Syst. Evol. Microbiol.">
        <title>The Global Catalogue of Microorganisms (GCM) 10K type strain sequencing project: providing services to taxonomists for standard genome sequencing and annotation.</title>
        <authorList>
            <consortium name="The Broad Institute Genomics Platform"/>
            <consortium name="The Broad Institute Genome Sequencing Center for Infectious Disease"/>
            <person name="Wu L."/>
            <person name="Ma J."/>
        </authorList>
    </citation>
    <scope>NUCLEOTIDE SEQUENCE [LARGE SCALE GENOMIC DNA]</scope>
    <source>
        <strain evidence="2">KACC 12634</strain>
    </source>
</reference>
<accession>A0ABW2DCE5</accession>
<dbReference type="Proteomes" id="UP001596470">
    <property type="component" value="Unassembled WGS sequence"/>
</dbReference>
<evidence type="ECO:0000313" key="1">
    <source>
        <dbReference type="EMBL" id="MFC6960040.1"/>
    </source>
</evidence>
<sequence length="241" mass="25371">MMVSFAGVVRPVVDRVHVSLRHASVPGVSALYGGVRPGIEVDAFYALLDHPVAESALAARMVYFAFDPDAEEARGLVARVNGSWELTGAGRERVLGVDRVFTEAAERLWSYRPIATMPGGEAVATAAGLIGRLLEAGQASGGPVFRALTPVWEPPGGSAAQRLVARLEALRHYRADAHRAAWGAAGLTVAEVQALGPGAVKDGIEAETNRLDDQVYEVLDEGERWLLLGALGALADGLSAP</sequence>
<comment type="caution">
    <text evidence="1">The sequence shown here is derived from an EMBL/GenBank/DDBJ whole genome shotgun (WGS) entry which is preliminary data.</text>
</comment>
<proteinExistence type="predicted"/>
<name>A0ABW2DCE5_9ACTN</name>
<organism evidence="1 2">
    <name type="scientific">Glycomyces mayteni</name>
    <dbReference type="NCBI Taxonomy" id="543887"/>
    <lineage>
        <taxon>Bacteria</taxon>
        <taxon>Bacillati</taxon>
        <taxon>Actinomycetota</taxon>
        <taxon>Actinomycetes</taxon>
        <taxon>Glycomycetales</taxon>
        <taxon>Glycomycetaceae</taxon>
        <taxon>Glycomyces</taxon>
    </lineage>
</organism>
<dbReference type="EMBL" id="JBHSYS010000005">
    <property type="protein sequence ID" value="MFC6960040.1"/>
    <property type="molecule type" value="Genomic_DNA"/>
</dbReference>
<gene>
    <name evidence="1" type="ORF">ACFQS3_22850</name>
</gene>
<keyword evidence="2" id="KW-1185">Reference proteome</keyword>
<evidence type="ECO:0000313" key="2">
    <source>
        <dbReference type="Proteomes" id="UP001596470"/>
    </source>
</evidence>